<accession>A0ABW3DBI4</accession>
<dbReference type="RefSeq" id="WP_144935323.1">
    <property type="nucleotide sequence ID" value="NZ_JBHTIU010000039.1"/>
</dbReference>
<dbReference type="InterPro" id="IPR036822">
    <property type="entry name" value="CutC-like_dom_sf"/>
</dbReference>
<evidence type="ECO:0000256" key="1">
    <source>
        <dbReference type="ARBA" id="ARBA00007768"/>
    </source>
</evidence>
<comment type="caution">
    <text evidence="2">Once thought to be involved in copper homeostasis, experiments in E.coli have shown this is not the case.</text>
</comment>
<dbReference type="PANTHER" id="PTHR12598:SF0">
    <property type="entry name" value="COPPER HOMEOSTASIS PROTEIN CUTC HOMOLOG"/>
    <property type="match status" value="1"/>
</dbReference>
<dbReference type="SUPFAM" id="SSF110395">
    <property type="entry name" value="CutC-like"/>
    <property type="match status" value="1"/>
</dbReference>
<protein>
    <recommendedName>
        <fullName evidence="2">PF03932 family protein CutC</fullName>
    </recommendedName>
</protein>
<evidence type="ECO:0000313" key="4">
    <source>
        <dbReference type="Proteomes" id="UP001597120"/>
    </source>
</evidence>
<dbReference type="Proteomes" id="UP001597120">
    <property type="component" value="Unassembled WGS sequence"/>
</dbReference>
<organism evidence="3 4">
    <name type="scientific">Paenibacillus residui</name>
    <dbReference type="NCBI Taxonomy" id="629724"/>
    <lineage>
        <taxon>Bacteria</taxon>
        <taxon>Bacillati</taxon>
        <taxon>Bacillota</taxon>
        <taxon>Bacilli</taxon>
        <taxon>Bacillales</taxon>
        <taxon>Paenibacillaceae</taxon>
        <taxon>Paenibacillus</taxon>
    </lineage>
</organism>
<dbReference type="Pfam" id="PF03932">
    <property type="entry name" value="CutC"/>
    <property type="match status" value="1"/>
</dbReference>
<sequence>MLLEIISTSLEDAVTAERSGANRLELCSAMTETGLTPSLGLIEAVVGAVQIPVNVIVRPHSRSFHYDKHDLAVMAADIRHIKKAGAAGIVIGALTEERKVDTEAISYLLEEAEGLDVTFHRAFDDIEVEEQLEALETIAQFPQIRRILTAGGQAPAPQSAEQLKKLVDRSKNTSVNIMAGYGMTPESLKTLVPATGVTEVHFGSAARVNRSFAHPIDPGVIETIIRDLKQLSE</sequence>
<comment type="similarity">
    <text evidence="1 2">Belongs to the CutC family.</text>
</comment>
<comment type="caution">
    <text evidence="3">The sequence shown here is derived from an EMBL/GenBank/DDBJ whole genome shotgun (WGS) entry which is preliminary data.</text>
</comment>
<comment type="subcellular location">
    <subcellularLocation>
        <location evidence="2">Cytoplasm</location>
    </subcellularLocation>
</comment>
<dbReference type="PANTHER" id="PTHR12598">
    <property type="entry name" value="COPPER HOMEOSTASIS PROTEIN CUTC"/>
    <property type="match status" value="1"/>
</dbReference>
<dbReference type="EMBL" id="JBHTIU010000039">
    <property type="protein sequence ID" value="MFD0869897.1"/>
    <property type="molecule type" value="Genomic_DNA"/>
</dbReference>
<keyword evidence="2" id="KW-0963">Cytoplasm</keyword>
<dbReference type="InterPro" id="IPR005627">
    <property type="entry name" value="CutC-like"/>
</dbReference>
<gene>
    <name evidence="2" type="primary">cutC</name>
    <name evidence="3" type="ORF">ACFQ03_12115</name>
</gene>
<proteinExistence type="inferred from homology"/>
<name>A0ABW3DBI4_9BACL</name>
<dbReference type="HAMAP" id="MF_00795">
    <property type="entry name" value="CutC"/>
    <property type="match status" value="1"/>
</dbReference>
<evidence type="ECO:0000313" key="3">
    <source>
        <dbReference type="EMBL" id="MFD0869897.1"/>
    </source>
</evidence>
<reference evidence="4" key="1">
    <citation type="journal article" date="2019" name="Int. J. Syst. Evol. Microbiol.">
        <title>The Global Catalogue of Microorganisms (GCM) 10K type strain sequencing project: providing services to taxonomists for standard genome sequencing and annotation.</title>
        <authorList>
            <consortium name="The Broad Institute Genomics Platform"/>
            <consortium name="The Broad Institute Genome Sequencing Center for Infectious Disease"/>
            <person name="Wu L."/>
            <person name="Ma J."/>
        </authorList>
    </citation>
    <scope>NUCLEOTIDE SEQUENCE [LARGE SCALE GENOMIC DNA]</scope>
    <source>
        <strain evidence="4">CCUG 57263</strain>
    </source>
</reference>
<dbReference type="Gene3D" id="3.20.20.380">
    <property type="entry name" value="Copper homeostasis (CutC) domain"/>
    <property type="match status" value="1"/>
</dbReference>
<keyword evidence="4" id="KW-1185">Reference proteome</keyword>
<evidence type="ECO:0000256" key="2">
    <source>
        <dbReference type="HAMAP-Rule" id="MF_00795"/>
    </source>
</evidence>